<protein>
    <submittedName>
        <fullName evidence="3">Putative alpha beta-hydrolase protein</fullName>
    </submittedName>
</protein>
<dbReference type="Gene3D" id="3.40.50.1820">
    <property type="entry name" value="alpha/beta hydrolase"/>
    <property type="match status" value="1"/>
</dbReference>
<proteinExistence type="predicted"/>
<keyword evidence="4" id="KW-1185">Reference proteome</keyword>
<organism evidence="3">
    <name type="scientific">Rosellinia necatrix</name>
    <name type="common">White root-rot fungus</name>
    <dbReference type="NCBI Taxonomy" id="77044"/>
    <lineage>
        <taxon>Eukaryota</taxon>
        <taxon>Fungi</taxon>
        <taxon>Dikarya</taxon>
        <taxon>Ascomycota</taxon>
        <taxon>Pezizomycotina</taxon>
        <taxon>Sordariomycetes</taxon>
        <taxon>Xylariomycetidae</taxon>
        <taxon>Xylariales</taxon>
        <taxon>Xylariaceae</taxon>
        <taxon>Rosellinia</taxon>
    </lineage>
</organism>
<dbReference type="PANTHER" id="PTHR48081">
    <property type="entry name" value="AB HYDROLASE SUPERFAMILY PROTEIN C4A8.06C"/>
    <property type="match status" value="1"/>
</dbReference>
<dbReference type="AlphaFoldDB" id="A0A1W2TAQ1"/>
<name>A0A1W2TAQ1_ROSNE</name>
<dbReference type="InterPro" id="IPR050300">
    <property type="entry name" value="GDXG_lipolytic_enzyme"/>
</dbReference>
<feature type="domain" description="BD-FAE-like" evidence="2">
    <location>
        <begin position="51"/>
        <end position="172"/>
    </location>
</feature>
<dbReference type="PANTHER" id="PTHR48081:SF33">
    <property type="entry name" value="KYNURENINE FORMAMIDASE"/>
    <property type="match status" value="1"/>
</dbReference>
<dbReference type="InterPro" id="IPR029058">
    <property type="entry name" value="AB_hydrolase_fold"/>
</dbReference>
<dbReference type="Proteomes" id="UP000054516">
    <property type="component" value="Unassembled WGS sequence"/>
</dbReference>
<evidence type="ECO:0000259" key="2">
    <source>
        <dbReference type="Pfam" id="PF20434"/>
    </source>
</evidence>
<dbReference type="SUPFAM" id="SSF53474">
    <property type="entry name" value="alpha/beta-Hydrolases"/>
    <property type="match status" value="1"/>
</dbReference>
<dbReference type="Pfam" id="PF20434">
    <property type="entry name" value="BD-FAE"/>
    <property type="match status" value="1"/>
</dbReference>
<dbReference type="InterPro" id="IPR049492">
    <property type="entry name" value="BD-FAE-like_dom"/>
</dbReference>
<dbReference type="GO" id="GO:0016787">
    <property type="term" value="F:hydrolase activity"/>
    <property type="evidence" value="ECO:0007669"/>
    <property type="project" value="UniProtKB-KW"/>
</dbReference>
<evidence type="ECO:0000313" key="3">
    <source>
        <dbReference type="EMBL" id="GAP82658.2"/>
    </source>
</evidence>
<reference evidence="3" key="1">
    <citation type="submission" date="2016-03" db="EMBL/GenBank/DDBJ databases">
        <title>Draft genome sequence of Rosellinia necatrix.</title>
        <authorList>
            <person name="Kanematsu S."/>
        </authorList>
    </citation>
    <scope>NUCLEOTIDE SEQUENCE [LARGE SCALE GENOMIC DNA]</scope>
    <source>
        <strain evidence="3">W97</strain>
    </source>
</reference>
<evidence type="ECO:0000256" key="1">
    <source>
        <dbReference type="ARBA" id="ARBA00022801"/>
    </source>
</evidence>
<dbReference type="EMBL" id="DF977447">
    <property type="protein sequence ID" value="GAP82658.2"/>
    <property type="molecule type" value="Genomic_DNA"/>
</dbReference>
<gene>
    <name evidence="3" type="ORF">SAMD00023353_0203970</name>
</gene>
<keyword evidence="1 3" id="KW-0378">Hydrolase</keyword>
<evidence type="ECO:0000313" key="4">
    <source>
        <dbReference type="Proteomes" id="UP000054516"/>
    </source>
</evidence>
<dbReference type="OrthoDB" id="433474at2759"/>
<accession>A0A1W2TAQ1</accession>
<sequence length="330" mass="34302">MDQLPAFGRGIEEVVLPTFAAYEGLLRAREAEIRGARRETHRYGPDARHVLDVYLPSASSPPSGEGERRTTVLMFLHGGGFHSGGRVNEAYAGGLVLGNVGAFFAARGVAVVVPDYRLLAHGARYPSGGEDVALAVAWVRDELAASLSSARGGGVVDLVLLGNSAGGVHVATFLLDPAFGAAVTEAAAAAAGPSPPGDGGVRLRLAGAVFLGTPFHFGDVDDEAINAYLGAAAVSENAPLGRLRAAIRRGAQLPRIRMLALVSELDPPLLAETAAEFGREWPAGEGASFEVRVLEGHNHISPQLSLGTGIEREEAWGVQVAEFLRSCASG</sequence>
<dbReference type="OMA" id="LCHANIA"/>